<evidence type="ECO:0000313" key="2">
    <source>
        <dbReference type="Proteomes" id="UP000242188"/>
    </source>
</evidence>
<evidence type="ECO:0000313" key="1">
    <source>
        <dbReference type="EMBL" id="OWF56876.1"/>
    </source>
</evidence>
<name>A0A210R7M9_MIZYE</name>
<keyword evidence="2" id="KW-1185">Reference proteome</keyword>
<dbReference type="EMBL" id="NEDP02000007">
    <property type="protein sequence ID" value="OWF56876.1"/>
    <property type="molecule type" value="Genomic_DNA"/>
</dbReference>
<protein>
    <submittedName>
        <fullName evidence="1">Uncharacterized protein</fullName>
    </submittedName>
</protein>
<comment type="caution">
    <text evidence="1">The sequence shown here is derived from an EMBL/GenBank/DDBJ whole genome shotgun (WGS) entry which is preliminary data.</text>
</comment>
<sequence>MNCLELDVANLQDEIGKRDKKIEEIQDILVVHQKQFKEGILTSNRNEHYSSKNNIRIRGLRETRNENIRENFTKKLQQITGVHIDGYYDIVAMHRIPSRTTPRQVIVKFFNSDIKYLVMKNRQTLRKAGILCQKTLPKKTYN</sequence>
<accession>A0A210R7M9</accession>
<gene>
    <name evidence="1" type="ORF">KP79_PYT13535</name>
</gene>
<dbReference type="AlphaFoldDB" id="A0A210R7M9"/>
<proteinExistence type="predicted"/>
<organism evidence="1 2">
    <name type="scientific">Mizuhopecten yessoensis</name>
    <name type="common">Japanese scallop</name>
    <name type="synonym">Patinopecten yessoensis</name>
    <dbReference type="NCBI Taxonomy" id="6573"/>
    <lineage>
        <taxon>Eukaryota</taxon>
        <taxon>Metazoa</taxon>
        <taxon>Spiralia</taxon>
        <taxon>Lophotrochozoa</taxon>
        <taxon>Mollusca</taxon>
        <taxon>Bivalvia</taxon>
        <taxon>Autobranchia</taxon>
        <taxon>Pteriomorphia</taxon>
        <taxon>Pectinida</taxon>
        <taxon>Pectinoidea</taxon>
        <taxon>Pectinidae</taxon>
        <taxon>Mizuhopecten</taxon>
    </lineage>
</organism>
<reference evidence="1 2" key="1">
    <citation type="journal article" date="2017" name="Nat. Ecol. Evol.">
        <title>Scallop genome provides insights into evolution of bilaterian karyotype and development.</title>
        <authorList>
            <person name="Wang S."/>
            <person name="Zhang J."/>
            <person name="Jiao W."/>
            <person name="Li J."/>
            <person name="Xun X."/>
            <person name="Sun Y."/>
            <person name="Guo X."/>
            <person name="Huan P."/>
            <person name="Dong B."/>
            <person name="Zhang L."/>
            <person name="Hu X."/>
            <person name="Sun X."/>
            <person name="Wang J."/>
            <person name="Zhao C."/>
            <person name="Wang Y."/>
            <person name="Wang D."/>
            <person name="Huang X."/>
            <person name="Wang R."/>
            <person name="Lv J."/>
            <person name="Li Y."/>
            <person name="Zhang Z."/>
            <person name="Liu B."/>
            <person name="Lu W."/>
            <person name="Hui Y."/>
            <person name="Liang J."/>
            <person name="Zhou Z."/>
            <person name="Hou R."/>
            <person name="Li X."/>
            <person name="Liu Y."/>
            <person name="Li H."/>
            <person name="Ning X."/>
            <person name="Lin Y."/>
            <person name="Zhao L."/>
            <person name="Xing Q."/>
            <person name="Dou J."/>
            <person name="Li Y."/>
            <person name="Mao J."/>
            <person name="Guo H."/>
            <person name="Dou H."/>
            <person name="Li T."/>
            <person name="Mu C."/>
            <person name="Jiang W."/>
            <person name="Fu Q."/>
            <person name="Fu X."/>
            <person name="Miao Y."/>
            <person name="Liu J."/>
            <person name="Yu Q."/>
            <person name="Li R."/>
            <person name="Liao H."/>
            <person name="Li X."/>
            <person name="Kong Y."/>
            <person name="Jiang Z."/>
            <person name="Chourrout D."/>
            <person name="Li R."/>
            <person name="Bao Z."/>
        </authorList>
    </citation>
    <scope>NUCLEOTIDE SEQUENCE [LARGE SCALE GENOMIC DNA]</scope>
    <source>
        <strain evidence="1 2">PY_sf001</strain>
    </source>
</reference>
<dbReference type="Gene3D" id="3.30.70.1820">
    <property type="entry name" value="L1 transposable element, RRM domain"/>
    <property type="match status" value="1"/>
</dbReference>
<dbReference type="Proteomes" id="UP000242188">
    <property type="component" value="Unassembled WGS sequence"/>
</dbReference>